<gene>
    <name evidence="6" type="ORF">WJX75_003721</name>
</gene>
<evidence type="ECO:0000259" key="4">
    <source>
        <dbReference type="Pfam" id="PF06978"/>
    </source>
</evidence>
<dbReference type="EMBL" id="JALJOT010000005">
    <property type="protein sequence ID" value="KAK9915024.1"/>
    <property type="molecule type" value="Genomic_DNA"/>
</dbReference>
<dbReference type="Pfam" id="PF08170">
    <property type="entry name" value="POPLD"/>
    <property type="match status" value="1"/>
</dbReference>
<feature type="domain" description="POPLD" evidence="5">
    <location>
        <begin position="441"/>
        <end position="498"/>
    </location>
</feature>
<reference evidence="6 7" key="1">
    <citation type="journal article" date="2024" name="Nat. Commun.">
        <title>Phylogenomics reveals the evolutionary origins of lichenization in chlorophyte algae.</title>
        <authorList>
            <person name="Puginier C."/>
            <person name="Libourel C."/>
            <person name="Otte J."/>
            <person name="Skaloud P."/>
            <person name="Haon M."/>
            <person name="Grisel S."/>
            <person name="Petersen M."/>
            <person name="Berrin J.G."/>
            <person name="Delaux P.M."/>
            <person name="Dal Grande F."/>
            <person name="Keller J."/>
        </authorList>
    </citation>
    <scope>NUCLEOTIDE SEQUENCE [LARGE SCALE GENOMIC DNA]</scope>
    <source>
        <strain evidence="6 7">SAG 216-7</strain>
    </source>
</reference>
<feature type="domain" description="Pop1 N-terminal" evidence="4">
    <location>
        <begin position="16"/>
        <end position="79"/>
    </location>
</feature>
<dbReference type="InterPro" id="IPR039182">
    <property type="entry name" value="Pop1"/>
</dbReference>
<proteinExistence type="predicted"/>
<dbReference type="PANTHER" id="PTHR22731:SF3">
    <property type="entry name" value="RIBONUCLEASES P_MRP PROTEIN SUBUNIT POP1"/>
    <property type="match status" value="1"/>
</dbReference>
<organism evidence="6 7">
    <name type="scientific">Coccomyxa subellipsoidea</name>
    <dbReference type="NCBI Taxonomy" id="248742"/>
    <lineage>
        <taxon>Eukaryota</taxon>
        <taxon>Viridiplantae</taxon>
        <taxon>Chlorophyta</taxon>
        <taxon>core chlorophytes</taxon>
        <taxon>Trebouxiophyceae</taxon>
        <taxon>Trebouxiophyceae incertae sedis</taxon>
        <taxon>Coccomyxaceae</taxon>
        <taxon>Coccomyxa</taxon>
    </lineage>
</organism>
<accession>A0ABR2YT29</accession>
<dbReference type="SUPFAM" id="SSF103025">
    <property type="entry name" value="Folate-binding domain"/>
    <property type="match status" value="1"/>
</dbReference>
<evidence type="ECO:0000256" key="2">
    <source>
        <dbReference type="ARBA" id="ARBA00022694"/>
    </source>
</evidence>
<sequence length="576" mass="62467">MGTREELPRVLEVQRFAAARQEEIKALSAALKSPDSQLKWGHSALPRHLRRRATSHNSYVHRRRPNIKLHAKRQKSAVSSGEEAECSTPVCVEIEAEAPRYENRAMRRRKGRLQQKFLQAASNFIPGANLEAPRRLETHVWHAKRMKMTTRWGHVLAEGACGKGFGSKAFLAALKSGVVTHDASYWVAFQLTASQADLFKVMSSVSDQASIFSQRPEMARESHAALLSACEGTSASLSCRADLRRLEVRGAKSDRAVSAALNLLSQEKGQQQPPDLPGSVQTTSRNIWQLMQATHGATASQLPHNMALPLHLKDARLARTIKAAVSLSTLEEVSTRAPASGPTQPPCYSEEIRAAKMLARRMMTAAESPASVLMWSAGSVPLPMPEQAVCQIRRHAKLAALHLPADDLAPTPAAPSPERAIDGCPALAVRRAAADNRAAPGWSLILPAGWASQFWQALVYNGARPAGQRDWRWAAAHQGVGFFPHDFPDTAAGARDVSAHEQIIGYVTSAAPRGLAPWRGATAVCTAGYFLRIRTEQKGADAGGGIIVEMRCPASTVMRVAEARLILDGSNVVGQI</sequence>
<evidence type="ECO:0008006" key="8">
    <source>
        <dbReference type="Google" id="ProtNLM"/>
    </source>
</evidence>
<dbReference type="InterPro" id="IPR012590">
    <property type="entry name" value="POPLD_dom"/>
</dbReference>
<dbReference type="Proteomes" id="UP001491310">
    <property type="component" value="Unassembled WGS sequence"/>
</dbReference>
<keyword evidence="3" id="KW-0539">Nucleus</keyword>
<protein>
    <recommendedName>
        <fullName evidence="8">POP1-domain-containing protein</fullName>
    </recommendedName>
</protein>
<keyword evidence="2" id="KW-0819">tRNA processing</keyword>
<comment type="caution">
    <text evidence="6">The sequence shown here is derived from an EMBL/GenBank/DDBJ whole genome shotgun (WGS) entry which is preliminary data.</text>
</comment>
<dbReference type="Pfam" id="PF06978">
    <property type="entry name" value="POP1_N"/>
    <property type="match status" value="2"/>
</dbReference>
<evidence type="ECO:0000256" key="3">
    <source>
        <dbReference type="ARBA" id="ARBA00023242"/>
    </source>
</evidence>
<keyword evidence="7" id="KW-1185">Reference proteome</keyword>
<name>A0ABR2YT29_9CHLO</name>
<feature type="domain" description="Pop1 N-terminal" evidence="4">
    <location>
        <begin position="136"/>
        <end position="192"/>
    </location>
</feature>
<evidence type="ECO:0000313" key="6">
    <source>
        <dbReference type="EMBL" id="KAK9915024.1"/>
    </source>
</evidence>
<evidence type="ECO:0000259" key="5">
    <source>
        <dbReference type="Pfam" id="PF08170"/>
    </source>
</evidence>
<dbReference type="PANTHER" id="PTHR22731">
    <property type="entry name" value="RIBONUCLEASES P/MRP PROTEIN SUBUNIT POP1"/>
    <property type="match status" value="1"/>
</dbReference>
<evidence type="ECO:0000256" key="1">
    <source>
        <dbReference type="ARBA" id="ARBA00004123"/>
    </source>
</evidence>
<comment type="subcellular location">
    <subcellularLocation>
        <location evidence="1">Nucleus</location>
    </subcellularLocation>
</comment>
<evidence type="ECO:0000313" key="7">
    <source>
        <dbReference type="Proteomes" id="UP001491310"/>
    </source>
</evidence>
<dbReference type="InterPro" id="IPR009723">
    <property type="entry name" value="Pop1_N"/>
</dbReference>